<reference evidence="8" key="1">
    <citation type="submission" date="2017-09" db="EMBL/GenBank/DDBJ databases">
        <authorList>
            <person name="Zhang Y."/>
            <person name="Huang X."/>
            <person name="Liu J."/>
            <person name="Lu L."/>
            <person name="Peng K."/>
        </authorList>
    </citation>
    <scope>NUCLEOTIDE SEQUENCE [LARGE SCALE GENOMIC DNA]</scope>
    <source>
        <strain evidence="8">S-XJ-1</strain>
    </source>
</reference>
<dbReference type="GO" id="GO:0008270">
    <property type="term" value="F:zinc ion binding"/>
    <property type="evidence" value="ECO:0007669"/>
    <property type="project" value="InterPro"/>
</dbReference>
<dbReference type="PIRSF" id="PIRSF006157">
    <property type="entry name" value="Doxgns_DODA"/>
    <property type="match status" value="1"/>
</dbReference>
<dbReference type="InterPro" id="IPR004183">
    <property type="entry name" value="Xdiol_dOase_suB"/>
</dbReference>
<accession>A0A2A2WQZ7</accession>
<feature type="domain" description="Extradiol ring-cleavage dioxygenase class III enzyme subunit B" evidence="6">
    <location>
        <begin position="38"/>
        <end position="240"/>
    </location>
</feature>
<dbReference type="GO" id="GO:0008198">
    <property type="term" value="F:ferrous iron binding"/>
    <property type="evidence" value="ECO:0007669"/>
    <property type="project" value="InterPro"/>
</dbReference>
<dbReference type="AlphaFoldDB" id="A0A2A2WQZ7"/>
<dbReference type="PANTHER" id="PTHR30096:SF0">
    <property type="entry name" value="4,5-DOPA DIOXYGENASE EXTRADIOL-LIKE PROTEIN"/>
    <property type="match status" value="1"/>
</dbReference>
<dbReference type="PANTHER" id="PTHR30096">
    <property type="entry name" value="4,5-DOPA DIOXYGENASE EXTRADIOL-LIKE PROTEIN"/>
    <property type="match status" value="1"/>
</dbReference>
<evidence type="ECO:0000256" key="1">
    <source>
        <dbReference type="ARBA" id="ARBA00001947"/>
    </source>
</evidence>
<keyword evidence="5" id="KW-0560">Oxidoreductase</keyword>
<keyword evidence="8" id="KW-1185">Reference proteome</keyword>
<dbReference type="NCBIfam" id="NF007914">
    <property type="entry name" value="PRK10628.1"/>
    <property type="match status" value="1"/>
</dbReference>
<evidence type="ECO:0000313" key="8">
    <source>
        <dbReference type="Proteomes" id="UP000218810"/>
    </source>
</evidence>
<proteinExistence type="inferred from homology"/>
<comment type="similarity">
    <text evidence="2">Belongs to the DODA-type extradiol aromatic ring-opening dioxygenase family.</text>
</comment>
<evidence type="ECO:0000313" key="7">
    <source>
        <dbReference type="EMBL" id="PAY23453.1"/>
    </source>
</evidence>
<sequence length="263" mass="28205">MTTTPSRQPAVFIGHGVPLNALEDNQWTRQWAALGAALPERPRAVLAVSAHWYIGATAVTTMAHPRTIHDFYGFPRELNEFDYPAAGAPELASEVAEVVRPTWVGEDRDSWGLDHGTWSVLAHVFPDADVPVAQLSVDASKPADYHFDLGTRLSALRDSGVLILASGNVVHNLAAVDPSLGDSGTDWAHRFDDHARALLTDRPEDAVSLLDHPDAGLAVPSADHFLPLLYTAGMAAGSGEKLDAFSEGYAWGSVSMTSYRSAA</sequence>
<evidence type="ECO:0000256" key="2">
    <source>
        <dbReference type="ARBA" id="ARBA00007581"/>
    </source>
</evidence>
<dbReference type="InterPro" id="IPR014436">
    <property type="entry name" value="Extradiol_dOase_DODA"/>
</dbReference>
<dbReference type="CDD" id="cd07363">
    <property type="entry name" value="45_DOPA_Dioxygenase"/>
    <property type="match status" value="1"/>
</dbReference>
<evidence type="ECO:0000256" key="5">
    <source>
        <dbReference type="ARBA" id="ARBA00023002"/>
    </source>
</evidence>
<dbReference type="OrthoDB" id="9790889at2"/>
<dbReference type="Proteomes" id="UP000218810">
    <property type="component" value="Unassembled WGS sequence"/>
</dbReference>
<dbReference type="EMBL" id="NTGA01000014">
    <property type="protein sequence ID" value="PAY23453.1"/>
    <property type="molecule type" value="Genomic_DNA"/>
</dbReference>
<dbReference type="RefSeq" id="WP_095717936.1">
    <property type="nucleotide sequence ID" value="NZ_NTGA01000014.1"/>
</dbReference>
<protein>
    <submittedName>
        <fullName evidence="7">4,5-DOPA dioxygenase extradiol</fullName>
    </submittedName>
</protein>
<evidence type="ECO:0000256" key="3">
    <source>
        <dbReference type="ARBA" id="ARBA00022723"/>
    </source>
</evidence>
<keyword evidence="3" id="KW-0479">Metal-binding</keyword>
<name>A0A2A2WQZ7_9ACTN</name>
<gene>
    <name evidence="7" type="ORF">CEY15_07650</name>
</gene>
<comment type="cofactor">
    <cofactor evidence="1">
        <name>Zn(2+)</name>
        <dbReference type="ChEBI" id="CHEBI:29105"/>
    </cofactor>
</comment>
<keyword evidence="4" id="KW-0862">Zinc</keyword>
<dbReference type="GO" id="GO:0016702">
    <property type="term" value="F:oxidoreductase activity, acting on single donors with incorporation of molecular oxygen, incorporation of two atoms of oxygen"/>
    <property type="evidence" value="ECO:0007669"/>
    <property type="project" value="UniProtKB-ARBA"/>
</dbReference>
<evidence type="ECO:0000256" key="4">
    <source>
        <dbReference type="ARBA" id="ARBA00022833"/>
    </source>
</evidence>
<evidence type="ECO:0000259" key="6">
    <source>
        <dbReference type="Pfam" id="PF02900"/>
    </source>
</evidence>
<keyword evidence="7" id="KW-0223">Dioxygenase</keyword>
<comment type="caution">
    <text evidence="7">The sequence shown here is derived from an EMBL/GenBank/DDBJ whole genome shotgun (WGS) entry which is preliminary data.</text>
</comment>
<organism evidence="7 8">
    <name type="scientific">Dietzia natronolimnaea</name>
    <dbReference type="NCBI Taxonomy" id="161920"/>
    <lineage>
        <taxon>Bacteria</taxon>
        <taxon>Bacillati</taxon>
        <taxon>Actinomycetota</taxon>
        <taxon>Actinomycetes</taxon>
        <taxon>Mycobacteriales</taxon>
        <taxon>Dietziaceae</taxon>
        <taxon>Dietzia</taxon>
    </lineage>
</organism>
<dbReference type="SUPFAM" id="SSF53213">
    <property type="entry name" value="LigB-like"/>
    <property type="match status" value="1"/>
</dbReference>
<dbReference type="Gene3D" id="3.40.830.10">
    <property type="entry name" value="LigB-like"/>
    <property type="match status" value="1"/>
</dbReference>
<dbReference type="Pfam" id="PF02900">
    <property type="entry name" value="LigB"/>
    <property type="match status" value="1"/>
</dbReference>